<gene>
    <name evidence="13" type="ORF">U1294_08495</name>
</gene>
<dbReference type="GO" id="GO:0016779">
    <property type="term" value="F:nucleotidyltransferase activity"/>
    <property type="evidence" value="ECO:0007669"/>
    <property type="project" value="UniProtKB-KW"/>
</dbReference>
<accession>A0AAW9JVM6</accession>
<dbReference type="GO" id="GO:0051607">
    <property type="term" value="P:defense response to virus"/>
    <property type="evidence" value="ECO:0007669"/>
    <property type="project" value="UniProtKB-KW"/>
</dbReference>
<sequence length="460" mass="54467">MYDCSKEFLKFYQRHVVLPAEQQNHLRKKRRLNINRLKKGLEEYNEEKGTDFKIAEERIQGSLAMHTIVQNDSNDFDIDVGIVFEADNLADRGAESTRNMFRNALERKTNTFTDEPEVKTSCVRLKYSEGYHVDFAIFKRYKEFERDDKFIYEHAGAKWSIRDIKALEEWFSQKIKEKGIELRQLVRLSKMFCKSRDTWGTLPSGLIQTVICEEVFDYNYDRIDEKFYYTMKNIVNRLSYTLEVRAPVDNDRVLTARQIDLELMERWKTKLESCLKKLDILFDENCTYKNAMMAWHDFFNHSYWKDIQNLTLNERLFLKKPNDYDDTEQFIEDLYPAINEKYYVKIDCRVKGKGFSLMPITKYLEKFAPTFNKYIPAKFEVQCKIDETNCPSYDKVLWKVKNVGNEAKKRNCVRGQITERGKSITEPTSFSGPHYIECYLIKDSVCVAIGHVDVPIGENN</sequence>
<keyword evidence="5" id="KW-0067">ATP-binding</keyword>
<evidence type="ECO:0000256" key="8">
    <source>
        <dbReference type="ARBA" id="ARBA00023118"/>
    </source>
</evidence>
<evidence type="ECO:0000313" key="14">
    <source>
        <dbReference type="Proteomes" id="UP001290582"/>
    </source>
</evidence>
<keyword evidence="1" id="KW-0808">Transferase</keyword>
<comment type="catalytic activity">
    <reaction evidence="10">
        <text>GTP + ATP = 3',3'-cGAMP + 2 diphosphate</text>
        <dbReference type="Rhea" id="RHEA:35647"/>
        <dbReference type="ChEBI" id="CHEBI:30616"/>
        <dbReference type="ChEBI" id="CHEBI:33019"/>
        <dbReference type="ChEBI" id="CHEBI:37565"/>
        <dbReference type="ChEBI" id="CHEBI:71501"/>
    </reaction>
    <physiologicalReaction direction="left-to-right" evidence="10">
        <dbReference type="Rhea" id="RHEA:35648"/>
    </physiologicalReaction>
</comment>
<dbReference type="AlphaFoldDB" id="A0AAW9JVM6"/>
<dbReference type="EMBL" id="JAXOGL010000013">
    <property type="protein sequence ID" value="MDZ5598259.1"/>
    <property type="molecule type" value="Genomic_DNA"/>
</dbReference>
<feature type="domain" description="Adenylyl/Guanylyl and SMODS C-terminal sensor" evidence="11">
    <location>
        <begin position="326"/>
        <end position="456"/>
    </location>
</feature>
<evidence type="ECO:0000259" key="11">
    <source>
        <dbReference type="Pfam" id="PF18134"/>
    </source>
</evidence>
<evidence type="ECO:0000259" key="12">
    <source>
        <dbReference type="Pfam" id="PF21654"/>
    </source>
</evidence>
<dbReference type="InterPro" id="IPR040511">
    <property type="entry name" value="AGS_C"/>
</dbReference>
<dbReference type="RefSeq" id="WP_322400254.1">
    <property type="nucleotide sequence ID" value="NZ_JAXOGL010000013.1"/>
</dbReference>
<evidence type="ECO:0000256" key="1">
    <source>
        <dbReference type="ARBA" id="ARBA00022679"/>
    </source>
</evidence>
<evidence type="ECO:0000256" key="7">
    <source>
        <dbReference type="ARBA" id="ARBA00023080"/>
    </source>
</evidence>
<evidence type="ECO:0000256" key="5">
    <source>
        <dbReference type="ARBA" id="ARBA00022840"/>
    </source>
</evidence>
<comment type="caution">
    <text evidence="13">The sequence shown here is derived from an EMBL/GenBank/DDBJ whole genome shotgun (WGS) entry which is preliminary data.</text>
</comment>
<keyword evidence="3" id="KW-0479">Metal-binding</keyword>
<keyword evidence="4" id="KW-0547">Nucleotide-binding</keyword>
<keyword evidence="8" id="KW-0051">Antiviral defense</keyword>
<keyword evidence="7" id="KW-0546">Nucleotide metabolism</keyword>
<evidence type="ECO:0000256" key="3">
    <source>
        <dbReference type="ARBA" id="ARBA00022723"/>
    </source>
</evidence>
<reference evidence="13" key="1">
    <citation type="submission" date="2023-12" db="EMBL/GenBank/DDBJ databases">
        <title>Molecular genomic analyses of Enterococcus cecorum from sepsis oubreaks in broilers.</title>
        <authorList>
            <person name="Rhoads D."/>
            <person name="Alrubaye A."/>
        </authorList>
    </citation>
    <scope>NUCLEOTIDE SEQUENCE</scope>
    <source>
        <strain evidence="13">1755</strain>
    </source>
</reference>
<dbReference type="InterPro" id="IPR048445">
    <property type="entry name" value="DncV-like_NTFase"/>
</dbReference>
<evidence type="ECO:0000256" key="4">
    <source>
        <dbReference type="ARBA" id="ARBA00022741"/>
    </source>
</evidence>
<keyword evidence="2" id="KW-0548">Nucleotidyltransferase</keyword>
<dbReference type="GO" id="GO:0005524">
    <property type="term" value="F:ATP binding"/>
    <property type="evidence" value="ECO:0007669"/>
    <property type="project" value="UniProtKB-KW"/>
</dbReference>
<evidence type="ECO:0000256" key="9">
    <source>
        <dbReference type="ARBA" id="ARBA00044145"/>
    </source>
</evidence>
<evidence type="ECO:0000313" key="13">
    <source>
        <dbReference type="EMBL" id="MDZ5598259.1"/>
    </source>
</evidence>
<organism evidence="13 14">
    <name type="scientific">Enterococcus cecorum</name>
    <dbReference type="NCBI Taxonomy" id="44008"/>
    <lineage>
        <taxon>Bacteria</taxon>
        <taxon>Bacillati</taxon>
        <taxon>Bacillota</taxon>
        <taxon>Bacilli</taxon>
        <taxon>Lactobacillales</taxon>
        <taxon>Enterococcaceae</taxon>
        <taxon>Enterococcus</taxon>
    </lineage>
</organism>
<feature type="domain" description="Cyclic GMP-AMP synthase DncV-like nucleotidyltransferase" evidence="12">
    <location>
        <begin position="58"/>
        <end position="138"/>
    </location>
</feature>
<name>A0AAW9JVM6_9ENTE</name>
<dbReference type="Pfam" id="PF18134">
    <property type="entry name" value="AGS_C"/>
    <property type="match status" value="1"/>
</dbReference>
<dbReference type="GO" id="GO:0046872">
    <property type="term" value="F:metal ion binding"/>
    <property type="evidence" value="ECO:0007669"/>
    <property type="project" value="UniProtKB-KW"/>
</dbReference>
<keyword evidence="6" id="KW-0460">Magnesium</keyword>
<dbReference type="Proteomes" id="UP001290582">
    <property type="component" value="Unassembled WGS sequence"/>
</dbReference>
<dbReference type="Pfam" id="PF21654">
    <property type="entry name" value="DncV-like_NTFase"/>
    <property type="match status" value="1"/>
</dbReference>
<proteinExistence type="predicted"/>
<protein>
    <recommendedName>
        <fullName evidence="9">Cyclic GMP-AMP synthase</fullName>
    </recommendedName>
</protein>
<evidence type="ECO:0000256" key="10">
    <source>
        <dbReference type="ARBA" id="ARBA00048304"/>
    </source>
</evidence>
<evidence type="ECO:0000256" key="6">
    <source>
        <dbReference type="ARBA" id="ARBA00022842"/>
    </source>
</evidence>
<dbReference type="GO" id="GO:0009117">
    <property type="term" value="P:nucleotide metabolic process"/>
    <property type="evidence" value="ECO:0007669"/>
    <property type="project" value="UniProtKB-KW"/>
</dbReference>
<evidence type="ECO:0000256" key="2">
    <source>
        <dbReference type="ARBA" id="ARBA00022695"/>
    </source>
</evidence>